<dbReference type="OrthoDB" id="8447813at2"/>
<dbReference type="PATRIC" id="fig|438.15.peg.2470"/>
<feature type="domain" description="SnoaL-like" evidence="1">
    <location>
        <begin position="8"/>
        <end position="106"/>
    </location>
</feature>
<dbReference type="Pfam" id="PF12680">
    <property type="entry name" value="SnoaL_2"/>
    <property type="match status" value="1"/>
</dbReference>
<accession>A0A1A0D7C2</accession>
<dbReference type="RefSeq" id="WP_064776295.1">
    <property type="nucleotide sequence ID" value="NZ_LYUD01000116.1"/>
</dbReference>
<evidence type="ECO:0000313" key="3">
    <source>
        <dbReference type="Proteomes" id="UP000093796"/>
    </source>
</evidence>
<name>A0A1A0D7C2_ACEPA</name>
<reference evidence="2 3" key="1">
    <citation type="submission" date="2016-05" db="EMBL/GenBank/DDBJ databases">
        <title>Genome sequencing of Acetobacter pasteurianus strain SRCM100623.</title>
        <authorList>
            <person name="Song Y.R."/>
        </authorList>
    </citation>
    <scope>NUCLEOTIDE SEQUENCE [LARGE SCALE GENOMIC DNA]</scope>
    <source>
        <strain evidence="2 3">SRCM100623</strain>
    </source>
</reference>
<dbReference type="InterPro" id="IPR037401">
    <property type="entry name" value="SnoaL-like"/>
</dbReference>
<organism evidence="2 3">
    <name type="scientific">Acetobacter pasteurianus</name>
    <name type="common">Acetobacter turbidans</name>
    <dbReference type="NCBI Taxonomy" id="438"/>
    <lineage>
        <taxon>Bacteria</taxon>
        <taxon>Pseudomonadati</taxon>
        <taxon>Pseudomonadota</taxon>
        <taxon>Alphaproteobacteria</taxon>
        <taxon>Acetobacterales</taxon>
        <taxon>Acetobacteraceae</taxon>
        <taxon>Acetobacter</taxon>
    </lineage>
</organism>
<comment type="caution">
    <text evidence="2">The sequence shown here is derived from an EMBL/GenBank/DDBJ whole genome shotgun (WGS) entry which is preliminary data.</text>
</comment>
<dbReference type="AlphaFoldDB" id="A0A1A0D7C2"/>
<evidence type="ECO:0000259" key="1">
    <source>
        <dbReference type="Pfam" id="PF12680"/>
    </source>
</evidence>
<gene>
    <name evidence="2" type="ORF">SRCM100623_02225</name>
</gene>
<dbReference type="InterPro" id="IPR032710">
    <property type="entry name" value="NTF2-like_dom_sf"/>
</dbReference>
<proteinExistence type="predicted"/>
<dbReference type="Gene3D" id="3.10.450.50">
    <property type="match status" value="1"/>
</dbReference>
<evidence type="ECO:0000313" key="2">
    <source>
        <dbReference type="EMBL" id="OAZ70706.1"/>
    </source>
</evidence>
<sequence>MTHEQIIRDMFSIFTNFDADLDALLGFMTPDYRQCVDGHEMTLSAFQTHTRALRANLSRLEIDIQHIVCEGDKAATVHLARVTRLSGEESLIKVVAFYQFREGRICLVDELTHLLKGTEKDQDLGALQ</sequence>
<dbReference type="Proteomes" id="UP000093796">
    <property type="component" value="Unassembled WGS sequence"/>
</dbReference>
<dbReference type="EMBL" id="LYUD01000116">
    <property type="protein sequence ID" value="OAZ70706.1"/>
    <property type="molecule type" value="Genomic_DNA"/>
</dbReference>
<dbReference type="SUPFAM" id="SSF54427">
    <property type="entry name" value="NTF2-like"/>
    <property type="match status" value="1"/>
</dbReference>
<protein>
    <recommendedName>
        <fullName evidence="1">SnoaL-like domain-containing protein</fullName>
    </recommendedName>
</protein>